<name>E4T184_PALPW</name>
<dbReference type="Gene3D" id="1.20.120.450">
    <property type="entry name" value="dinb family like domain"/>
    <property type="match status" value="1"/>
</dbReference>
<dbReference type="eggNOG" id="COG0456">
    <property type="taxonomic scope" value="Bacteria"/>
</dbReference>
<protein>
    <recommendedName>
        <fullName evidence="3">DinB-like domain-containing protein</fullName>
    </recommendedName>
</protein>
<dbReference type="RefSeq" id="WP_013443834.1">
    <property type="nucleotide sequence ID" value="NC_014734.1"/>
</dbReference>
<evidence type="ECO:0000313" key="1">
    <source>
        <dbReference type="EMBL" id="ADQ78465.1"/>
    </source>
</evidence>
<dbReference type="OrthoDB" id="9793216at2"/>
<evidence type="ECO:0008006" key="3">
    <source>
        <dbReference type="Google" id="ProtNLM"/>
    </source>
</evidence>
<dbReference type="AlphaFoldDB" id="E4T184"/>
<evidence type="ECO:0000313" key="2">
    <source>
        <dbReference type="Proteomes" id="UP000008718"/>
    </source>
</evidence>
<keyword evidence="2" id="KW-1185">Reference proteome</keyword>
<accession>E4T184</accession>
<organism evidence="1 2">
    <name type="scientific">Paludibacter propionicigenes (strain DSM 17365 / JCM 13257 / WB4)</name>
    <dbReference type="NCBI Taxonomy" id="694427"/>
    <lineage>
        <taxon>Bacteria</taxon>
        <taxon>Pseudomonadati</taxon>
        <taxon>Bacteroidota</taxon>
        <taxon>Bacteroidia</taxon>
        <taxon>Bacteroidales</taxon>
        <taxon>Paludibacteraceae</taxon>
        <taxon>Paludibacter</taxon>
    </lineage>
</organism>
<sequence length="159" mass="18606">MDTFSANNTRLLGLLEIWEPRLLALPHDIIAVRRNSQNRSIKQILGHMIDSASNNTHRIIHLQYQNSPLIFPDYAALGNNDRWIGIQNYQDEDMNDLVQLWKYSNRHIAHVINQVNPDKLDNIWLSALNEEVSLRNMITGYLSHFELHISEIEELINRK</sequence>
<dbReference type="STRING" id="694427.Palpr_0303"/>
<dbReference type="SUPFAM" id="SSF109854">
    <property type="entry name" value="DinB/YfiT-like putative metalloenzymes"/>
    <property type="match status" value="1"/>
</dbReference>
<reference key="1">
    <citation type="submission" date="2010-11" db="EMBL/GenBank/DDBJ databases">
        <title>The complete genome of Paludibacter propionicigenes DSM 17365.</title>
        <authorList>
            <consortium name="US DOE Joint Genome Institute (JGI-PGF)"/>
            <person name="Lucas S."/>
            <person name="Copeland A."/>
            <person name="Lapidus A."/>
            <person name="Bruce D."/>
            <person name="Goodwin L."/>
            <person name="Pitluck S."/>
            <person name="Kyrpides N."/>
            <person name="Mavromatis K."/>
            <person name="Ivanova N."/>
            <person name="Munk A.C."/>
            <person name="Brettin T."/>
            <person name="Detter J.C."/>
            <person name="Han C."/>
            <person name="Tapia R."/>
            <person name="Land M."/>
            <person name="Hauser L."/>
            <person name="Markowitz V."/>
            <person name="Cheng J.-F."/>
            <person name="Hugenholtz P."/>
            <person name="Woyke T."/>
            <person name="Wu D."/>
            <person name="Gronow S."/>
            <person name="Wellnitz S."/>
            <person name="Brambilla E."/>
            <person name="Klenk H.-P."/>
            <person name="Eisen J.A."/>
        </authorList>
    </citation>
    <scope>NUCLEOTIDE SEQUENCE</scope>
    <source>
        <strain>WB4</strain>
    </source>
</reference>
<gene>
    <name evidence="1" type="ordered locus">Palpr_0303</name>
</gene>
<dbReference type="KEGG" id="ppn:Palpr_0303"/>
<dbReference type="Proteomes" id="UP000008718">
    <property type="component" value="Chromosome"/>
</dbReference>
<dbReference type="EMBL" id="CP002345">
    <property type="protein sequence ID" value="ADQ78465.1"/>
    <property type="molecule type" value="Genomic_DNA"/>
</dbReference>
<reference evidence="1 2" key="2">
    <citation type="journal article" date="2011" name="Stand. Genomic Sci.">
        <title>Complete genome sequence of Paludibacter propionicigenes type strain (WB4).</title>
        <authorList>
            <person name="Gronow S."/>
            <person name="Munk C."/>
            <person name="Lapidus A."/>
            <person name="Nolan M."/>
            <person name="Lucas S."/>
            <person name="Hammon N."/>
            <person name="Deshpande S."/>
            <person name="Cheng J.F."/>
            <person name="Tapia R."/>
            <person name="Han C."/>
            <person name="Goodwin L."/>
            <person name="Pitluck S."/>
            <person name="Liolios K."/>
            <person name="Ivanova N."/>
            <person name="Mavromatis K."/>
            <person name="Mikhailova N."/>
            <person name="Pati A."/>
            <person name="Chen A."/>
            <person name="Palaniappan K."/>
            <person name="Land M."/>
            <person name="Hauser L."/>
            <person name="Chang Y.J."/>
            <person name="Jeffries C.D."/>
            <person name="Brambilla E."/>
            <person name="Rohde M."/>
            <person name="Goker M."/>
            <person name="Detter J.C."/>
            <person name="Woyke T."/>
            <person name="Bristow J."/>
            <person name="Eisen J.A."/>
            <person name="Markowitz V."/>
            <person name="Hugenholtz P."/>
            <person name="Kyrpides N.C."/>
            <person name="Klenk H.P."/>
        </authorList>
    </citation>
    <scope>NUCLEOTIDE SEQUENCE [LARGE SCALE GENOMIC DNA]</scope>
    <source>
        <strain evidence="2">DSM 17365 / JCM 13257 / WB4</strain>
    </source>
</reference>
<proteinExistence type="predicted"/>
<dbReference type="HOGENOM" id="CLU_105789_4_0_10"/>
<dbReference type="InterPro" id="IPR034660">
    <property type="entry name" value="DinB/YfiT-like"/>
</dbReference>